<proteinExistence type="predicted"/>
<evidence type="ECO:0000313" key="4">
    <source>
        <dbReference type="Proteomes" id="UP000489961"/>
    </source>
</evidence>
<feature type="compositionally biased region" description="Basic residues" evidence="1">
    <location>
        <begin position="116"/>
        <end position="125"/>
    </location>
</feature>
<accession>A0A811GMX0</accession>
<evidence type="ECO:0000259" key="2">
    <source>
        <dbReference type="Pfam" id="PF08708"/>
    </source>
</evidence>
<dbReference type="AlphaFoldDB" id="A0A811GMX0"/>
<sequence>MYFTDKSYLLDELADYVVVKALRKSEQEQGLGRNCTMFQQGASWAYTAVMEFKKANTPFQMWHNAVKDRLKDINAGFPEALPYSEVKATAKSIATWVWQRFSEQGLKQWHVEKGRKGGQKSKRRAKADSERSTKPWEALGIGQATYYRRKKKGLIK</sequence>
<organism evidence="3 4">
    <name type="scientific">Acinetobacter bouvetii</name>
    <dbReference type="NCBI Taxonomy" id="202951"/>
    <lineage>
        <taxon>Bacteria</taxon>
        <taxon>Pseudomonadati</taxon>
        <taxon>Pseudomonadota</taxon>
        <taxon>Gammaproteobacteria</taxon>
        <taxon>Moraxellales</taxon>
        <taxon>Moraxellaceae</taxon>
        <taxon>Acinetobacter</taxon>
    </lineage>
</organism>
<dbReference type="InterPro" id="IPR013321">
    <property type="entry name" value="Arc_rbn_hlx_hlx"/>
</dbReference>
<name>A0A811GMX0_9GAMM</name>
<protein>
    <recommendedName>
        <fullName evidence="2">Primase C-terminal 1 domain-containing protein</fullName>
    </recommendedName>
</protein>
<comment type="caution">
    <text evidence="3">The sequence shown here is derived from an EMBL/GenBank/DDBJ whole genome shotgun (WGS) entry which is preliminary data.</text>
</comment>
<dbReference type="InterPro" id="IPR014820">
    <property type="entry name" value="PriCT_1"/>
</dbReference>
<reference evidence="3 4" key="1">
    <citation type="submission" date="2020-02" db="EMBL/GenBank/DDBJ databases">
        <authorList>
            <person name="Chaudhuri R."/>
        </authorList>
    </citation>
    <scope>NUCLEOTIDE SEQUENCE [LARGE SCALE GENOMIC DNA]</scope>
    <source>
        <strain evidence="3">SFB21</strain>
    </source>
</reference>
<dbReference type="Gene3D" id="1.10.1220.10">
    <property type="entry name" value="Met repressor-like"/>
    <property type="match status" value="1"/>
</dbReference>
<feature type="region of interest" description="Disordered" evidence="1">
    <location>
        <begin position="109"/>
        <end position="136"/>
    </location>
</feature>
<dbReference type="Proteomes" id="UP000489961">
    <property type="component" value="Unassembled WGS sequence"/>
</dbReference>
<feature type="domain" description="Primase C-terminal 1" evidence="2">
    <location>
        <begin position="31"/>
        <end position="99"/>
    </location>
</feature>
<dbReference type="EMBL" id="CADDTS010000054">
    <property type="protein sequence ID" value="CAB1223337.1"/>
    <property type="molecule type" value="Genomic_DNA"/>
</dbReference>
<evidence type="ECO:0000313" key="3">
    <source>
        <dbReference type="EMBL" id="CAB1223337.1"/>
    </source>
</evidence>
<dbReference type="Pfam" id="PF08708">
    <property type="entry name" value="PriCT_1"/>
    <property type="match status" value="1"/>
</dbReference>
<evidence type="ECO:0000256" key="1">
    <source>
        <dbReference type="SAM" id="MobiDB-lite"/>
    </source>
</evidence>
<dbReference type="GO" id="GO:0006355">
    <property type="term" value="P:regulation of DNA-templated transcription"/>
    <property type="evidence" value="ECO:0007669"/>
    <property type="project" value="InterPro"/>
</dbReference>
<gene>
    <name evidence="3" type="ORF">SFB21_3260</name>
</gene>
<dbReference type="Gene3D" id="1.10.340.50">
    <property type="match status" value="1"/>
</dbReference>